<name>A0AAX1UQL9_CERSP</name>
<dbReference type="EMBL" id="QWGP01000002">
    <property type="protein sequence ID" value="RHZ98233.1"/>
    <property type="molecule type" value="Genomic_DNA"/>
</dbReference>
<evidence type="ECO:0000313" key="1">
    <source>
        <dbReference type="EMBL" id="RHZ98233.1"/>
    </source>
</evidence>
<dbReference type="PROSITE" id="PS51257">
    <property type="entry name" value="PROKAR_LIPOPROTEIN"/>
    <property type="match status" value="1"/>
</dbReference>
<organism evidence="1 2">
    <name type="scientific">Cereibacter sphaeroides</name>
    <name type="common">Rhodobacter sphaeroides</name>
    <dbReference type="NCBI Taxonomy" id="1063"/>
    <lineage>
        <taxon>Bacteria</taxon>
        <taxon>Pseudomonadati</taxon>
        <taxon>Pseudomonadota</taxon>
        <taxon>Alphaproteobacteria</taxon>
        <taxon>Rhodobacterales</taxon>
        <taxon>Paracoccaceae</taxon>
        <taxon>Cereibacter</taxon>
    </lineage>
</organism>
<dbReference type="InterPro" id="IPR021323">
    <property type="entry name" value="DUF2927"/>
</dbReference>
<dbReference type="AlphaFoldDB" id="A0AAX1UQL9"/>
<gene>
    <name evidence="1" type="ORF">D1114_03165</name>
</gene>
<sequence length="466" mass="51138">MRHWLFAAGLFLSACGGMPEAEVAMERPHWLVIDPLPQMKVFSDSAATRSQRPNAEIARDFLELTFQMESGRRLERFSRFEGPITVSMTGPVPATAEADLARLLARLRHEARIDIHETEGPAAVSIEFVERRRMQALVPTAACFVVPRVTSFETYRRVRREAQVDWATLEKREQVAIFIPADTSPQEVRDCLHEELAQAIGPLNDLYRLSDSVFNDDNFHTVLTGFDMLILRATYAPELRSGMTRAEVAAVLPKLLARINPKGGRATAPAPEDPTPRPWIEAIEEALGPTGSDRRRHAAAVRALNIARAEGWQDARMGFSLFGFGRLGVADEMDLSVAAFIEAVRIYLTLPGGEIHTAHIDMQMAALALSSGQAPEAILLCNRAIPVASRAENAALLATLLMIRSEALRLSGHAAEARASRLDSLAWARYGFGDEAEVRSRMSEIAALTPSRPSLALAVTDNGDSG</sequence>
<dbReference type="RefSeq" id="WP_118999293.1">
    <property type="nucleotide sequence ID" value="NZ_QWGP01000002.1"/>
</dbReference>
<dbReference type="Proteomes" id="UP000266305">
    <property type="component" value="Unassembled WGS sequence"/>
</dbReference>
<proteinExistence type="predicted"/>
<accession>A0AAX1UQL9</accession>
<dbReference type="Pfam" id="PF11150">
    <property type="entry name" value="DUF2927"/>
    <property type="match status" value="1"/>
</dbReference>
<evidence type="ECO:0000313" key="2">
    <source>
        <dbReference type="Proteomes" id="UP000266305"/>
    </source>
</evidence>
<protein>
    <submittedName>
        <fullName evidence="1">DUF2927 domain-containing protein</fullName>
    </submittedName>
</protein>
<comment type="caution">
    <text evidence="1">The sequence shown here is derived from an EMBL/GenBank/DDBJ whole genome shotgun (WGS) entry which is preliminary data.</text>
</comment>
<reference evidence="1 2" key="1">
    <citation type="submission" date="2018-08" db="EMBL/GenBank/DDBJ databases">
        <title>Draft genome sequence of Rhodobacter sphaeroides FY.</title>
        <authorList>
            <person name="Rayyan A."/>
            <person name="Meyer T.E."/>
            <person name="Kyndt J.A."/>
        </authorList>
    </citation>
    <scope>NUCLEOTIDE SEQUENCE [LARGE SCALE GENOMIC DNA]</scope>
    <source>
        <strain evidence="1 2">FY</strain>
    </source>
</reference>